<name>A0ABW4A2L5_9ACTN</name>
<sequence>MTVYGLREGAPGEIFAVWPAGDAHRVGLLCQLPAEVSLEKAAELAKELTDLSASLWELYAQPPLPPDESADHGGMEATLEEVGEAILIPHLPSIDGSLLMSYDEPVEFAHRVGRVLHAISDRALAEAVTVEVGREINAVRRAGRGDFEGRAAQGVVVEVIDPSPLQVAAADELFHARPLGDVRLWRDVTPAAACVAGVNWLVAAAGVAAEIAGLERAAVFAYADDIESTSVEVPTFVVRGVEAGLTPRQIVVEMLSEATGVREGLTPDPVGLTGLVDAARARVSELPAENREDMLVALLGRLTLLDPARPSRDLLEHILSGLSSCLLVYREHAEETAGDDLPDEDDASAFFLAAVSQRASASREQLLR</sequence>
<proteinExistence type="predicted"/>
<comment type="caution">
    <text evidence="1">The sequence shown here is derived from an EMBL/GenBank/DDBJ whole genome shotgun (WGS) entry which is preliminary data.</text>
</comment>
<keyword evidence="2" id="KW-1185">Reference proteome</keyword>
<evidence type="ECO:0000313" key="2">
    <source>
        <dbReference type="Proteomes" id="UP001597183"/>
    </source>
</evidence>
<reference evidence="2" key="1">
    <citation type="journal article" date="2019" name="Int. J. Syst. Evol. Microbiol.">
        <title>The Global Catalogue of Microorganisms (GCM) 10K type strain sequencing project: providing services to taxonomists for standard genome sequencing and annotation.</title>
        <authorList>
            <consortium name="The Broad Institute Genomics Platform"/>
            <consortium name="The Broad Institute Genome Sequencing Center for Infectious Disease"/>
            <person name="Wu L."/>
            <person name="Ma J."/>
        </authorList>
    </citation>
    <scope>NUCLEOTIDE SEQUENCE [LARGE SCALE GENOMIC DNA]</scope>
    <source>
        <strain evidence="2">CCM 7526</strain>
    </source>
</reference>
<evidence type="ECO:0000313" key="1">
    <source>
        <dbReference type="EMBL" id="MFD1364490.1"/>
    </source>
</evidence>
<accession>A0ABW4A2L5</accession>
<protein>
    <submittedName>
        <fullName evidence="1">Uncharacterized protein</fullName>
    </submittedName>
</protein>
<gene>
    <name evidence="1" type="ORF">ACFQ5G_03925</name>
</gene>
<dbReference type="Proteomes" id="UP001597183">
    <property type="component" value="Unassembled WGS sequence"/>
</dbReference>
<dbReference type="RefSeq" id="WP_378078292.1">
    <property type="nucleotide sequence ID" value="NZ_JBHTMK010000005.1"/>
</dbReference>
<organism evidence="1 2">
    <name type="scientific">Actinoplanes sichuanensis</name>
    <dbReference type="NCBI Taxonomy" id="512349"/>
    <lineage>
        <taxon>Bacteria</taxon>
        <taxon>Bacillati</taxon>
        <taxon>Actinomycetota</taxon>
        <taxon>Actinomycetes</taxon>
        <taxon>Micromonosporales</taxon>
        <taxon>Micromonosporaceae</taxon>
        <taxon>Actinoplanes</taxon>
    </lineage>
</organism>
<dbReference type="EMBL" id="JBHTMK010000005">
    <property type="protein sequence ID" value="MFD1364490.1"/>
    <property type="molecule type" value="Genomic_DNA"/>
</dbReference>